<dbReference type="GO" id="GO:0007165">
    <property type="term" value="P:signal transduction"/>
    <property type="evidence" value="ECO:0007669"/>
    <property type="project" value="UniProtKB-KW"/>
</dbReference>
<keyword evidence="8" id="KW-1185">Reference proteome</keyword>
<feature type="transmembrane region" description="Helical" evidence="5">
    <location>
        <begin position="328"/>
        <end position="351"/>
    </location>
</feature>
<dbReference type="Gene3D" id="3.30.450.20">
    <property type="entry name" value="PAS domain"/>
    <property type="match status" value="1"/>
</dbReference>
<feature type="transmembrane region" description="Helical" evidence="5">
    <location>
        <begin position="12"/>
        <end position="30"/>
    </location>
</feature>
<feature type="domain" description="Methyl-accepting transducer" evidence="6">
    <location>
        <begin position="365"/>
        <end position="594"/>
    </location>
</feature>
<dbReference type="PANTHER" id="PTHR43531">
    <property type="entry name" value="PROTEIN ICFG"/>
    <property type="match status" value="1"/>
</dbReference>
<dbReference type="PANTHER" id="PTHR43531:SF11">
    <property type="entry name" value="METHYL-ACCEPTING CHEMOTAXIS PROTEIN 3"/>
    <property type="match status" value="1"/>
</dbReference>
<dbReference type="SMART" id="SM00283">
    <property type="entry name" value="MA"/>
    <property type="match status" value="1"/>
</dbReference>
<evidence type="ECO:0000259" key="6">
    <source>
        <dbReference type="PROSITE" id="PS50111"/>
    </source>
</evidence>
<dbReference type="PROSITE" id="PS50111">
    <property type="entry name" value="CHEMOTAXIS_TRANSDUC_2"/>
    <property type="match status" value="1"/>
</dbReference>
<evidence type="ECO:0000313" key="8">
    <source>
        <dbReference type="Proteomes" id="UP000593836"/>
    </source>
</evidence>
<dbReference type="CDD" id="cd11386">
    <property type="entry name" value="MCP_signal"/>
    <property type="match status" value="1"/>
</dbReference>
<dbReference type="SUPFAM" id="SSF58104">
    <property type="entry name" value="Methyl-accepting chemotaxis protein (MCP) signaling domain"/>
    <property type="match status" value="1"/>
</dbReference>
<organism evidence="7 8">
    <name type="scientific">Candidatus Sulfurimonas marisnigri</name>
    <dbReference type="NCBI Taxonomy" id="2740405"/>
    <lineage>
        <taxon>Bacteria</taxon>
        <taxon>Pseudomonadati</taxon>
        <taxon>Campylobacterota</taxon>
        <taxon>Epsilonproteobacteria</taxon>
        <taxon>Campylobacterales</taxon>
        <taxon>Sulfurimonadaceae</taxon>
        <taxon>Sulfurimonas</taxon>
    </lineage>
</organism>
<dbReference type="InterPro" id="IPR004089">
    <property type="entry name" value="MCPsignal_dom"/>
</dbReference>
<dbReference type="InterPro" id="IPR051310">
    <property type="entry name" value="MCP_chemotaxis"/>
</dbReference>
<accession>A0A7S7M309</accession>
<name>A0A7S7M309_9BACT</name>
<proteinExistence type="inferred from homology"/>
<keyword evidence="5" id="KW-1133">Transmembrane helix</keyword>
<dbReference type="KEGG" id="smas:HUE87_06025"/>
<dbReference type="Gene3D" id="1.10.287.950">
    <property type="entry name" value="Methyl-accepting chemotaxis protein"/>
    <property type="match status" value="1"/>
</dbReference>
<sequence length="658" mass="71759">MKMTIKKQLTTALWLVGSIPFIVIALTSYYKSSTALSLEAVDKMEMARDLKKNQLLGYFEMLKGSVESFSENRNLHVMYDELVVLHNKYNVTPDGPWNITTNSEVLDVYARYDNYFRKYMDDNNLADITIMCAKHGHVMYSVQKNSDLGQNLITGELRNSPLAEAFNIALKDKESHLTDMSPYSPLKGSPVMFLGAPISEAGKVESVITVQIDSRLINKIMHDRTGMGETGETYLVGQDSLMRSDSFIDPKNRTVYASFKNPSVGSVKTSSAKNALSGETGTDIIVDYEGDYVMSAYTPFEFLDLKWAVIAEIERDEIFAAVIELRNYTLIMAAIFAILVISAALLLGSFITKPIINAVKSIIESNEQVLSASTEIADSATALAEGASEQASSVEQVSATVEESTAINNQNSTNSREADILAKDAKASAENGSKKGEELIESMNEINKSSERISKIIKTIDEIASQTKLLALNAAVEAARAGEHGLGFAVVADEVKSLAQRSSDASTETAAIIEESIAQTKKGAEIAKLTSQSFEDILDRINKTSNLISEISVSAKEQSDGMNQIAIAISEIDQVTQQNAATSEETAASSEELSAQAVSMKETVNIIAAMVGESTTISENTHTINQVKRSPKKAKSVRSYSRGSKDIFPLDEEDLKEF</sequence>
<dbReference type="Proteomes" id="UP000593836">
    <property type="component" value="Chromosome"/>
</dbReference>
<keyword evidence="3" id="KW-0807">Transducer</keyword>
<evidence type="ECO:0000256" key="1">
    <source>
        <dbReference type="ARBA" id="ARBA00022500"/>
    </source>
</evidence>
<comment type="similarity">
    <text evidence="2">Belongs to the methyl-accepting chemotaxis (MCP) protein family.</text>
</comment>
<feature type="region of interest" description="Disordered" evidence="4">
    <location>
        <begin position="622"/>
        <end position="643"/>
    </location>
</feature>
<dbReference type="Pfam" id="PF00015">
    <property type="entry name" value="MCPsignal"/>
    <property type="match status" value="1"/>
</dbReference>
<evidence type="ECO:0000256" key="2">
    <source>
        <dbReference type="ARBA" id="ARBA00029447"/>
    </source>
</evidence>
<evidence type="ECO:0000256" key="3">
    <source>
        <dbReference type="PROSITE-ProRule" id="PRU00284"/>
    </source>
</evidence>
<keyword evidence="1" id="KW-0145">Chemotaxis</keyword>
<protein>
    <submittedName>
        <fullName evidence="7">Methyl-accepting chemotaxis protein</fullName>
    </submittedName>
</protein>
<dbReference type="GO" id="GO:0004888">
    <property type="term" value="F:transmembrane signaling receptor activity"/>
    <property type="evidence" value="ECO:0007669"/>
    <property type="project" value="TreeGrafter"/>
</dbReference>
<dbReference type="GO" id="GO:0005886">
    <property type="term" value="C:plasma membrane"/>
    <property type="evidence" value="ECO:0007669"/>
    <property type="project" value="TreeGrafter"/>
</dbReference>
<gene>
    <name evidence="7" type="ORF">HUE87_06025</name>
</gene>
<dbReference type="EMBL" id="CP054493">
    <property type="protein sequence ID" value="QOY55863.1"/>
    <property type="molecule type" value="Genomic_DNA"/>
</dbReference>
<evidence type="ECO:0000256" key="5">
    <source>
        <dbReference type="SAM" id="Phobius"/>
    </source>
</evidence>
<keyword evidence="5" id="KW-0472">Membrane</keyword>
<evidence type="ECO:0000256" key="4">
    <source>
        <dbReference type="SAM" id="MobiDB-lite"/>
    </source>
</evidence>
<dbReference type="GO" id="GO:0006935">
    <property type="term" value="P:chemotaxis"/>
    <property type="evidence" value="ECO:0007669"/>
    <property type="project" value="UniProtKB-KW"/>
</dbReference>
<keyword evidence="5" id="KW-0812">Transmembrane</keyword>
<dbReference type="AlphaFoldDB" id="A0A7S7M309"/>
<evidence type="ECO:0000313" key="7">
    <source>
        <dbReference type="EMBL" id="QOY55863.1"/>
    </source>
</evidence>
<reference evidence="7 8" key="1">
    <citation type="submission" date="2020-05" db="EMBL/GenBank/DDBJ databases">
        <title>Sulfurimonas marisnigri, sp. nov., and Sulfurimonas baltica, sp. nov., manganese oxide reducing chemolithoautotrophs of the class Epsilonproteobacteria isolated from the pelagic redoxclines of the Black and Baltic Seas and emended description of the genus Sulfurimonas.</title>
        <authorList>
            <person name="Henkel J.V."/>
            <person name="Laudan C."/>
            <person name="Werner J."/>
            <person name="Neu T."/>
            <person name="Plewe S."/>
            <person name="Sproer C."/>
            <person name="Bunk B."/>
            <person name="Schulz-Vogt H.N."/>
        </authorList>
    </citation>
    <scope>NUCLEOTIDE SEQUENCE [LARGE SCALE GENOMIC DNA]</scope>
    <source>
        <strain evidence="7 8">SoZ1</strain>
    </source>
</reference>